<dbReference type="PANTHER" id="PTHR30632">
    <property type="entry name" value="MOLYBDATE-BINDING PERIPLASMIC PROTEIN"/>
    <property type="match status" value="1"/>
</dbReference>
<feature type="signal peptide" evidence="1">
    <location>
        <begin position="1"/>
        <end position="22"/>
    </location>
</feature>
<keyword evidence="1" id="KW-0732">Signal</keyword>
<reference evidence="3" key="1">
    <citation type="journal article" date="2019" name="Int. J. Syst. Evol. Microbiol.">
        <title>The Global Catalogue of Microorganisms (GCM) 10K type strain sequencing project: providing services to taxonomists for standard genome sequencing and annotation.</title>
        <authorList>
            <consortium name="The Broad Institute Genomics Platform"/>
            <consortium name="The Broad Institute Genome Sequencing Center for Infectious Disease"/>
            <person name="Wu L."/>
            <person name="Ma J."/>
        </authorList>
    </citation>
    <scope>NUCLEOTIDE SEQUENCE [LARGE SCALE GENOMIC DNA]</scope>
    <source>
        <strain evidence="3">CCUG 43117</strain>
    </source>
</reference>
<evidence type="ECO:0000256" key="1">
    <source>
        <dbReference type="SAM" id="SignalP"/>
    </source>
</evidence>
<name>A0ABW0P8L8_9HYPH</name>
<proteinExistence type="predicted"/>
<evidence type="ECO:0000313" key="2">
    <source>
        <dbReference type="EMBL" id="MFC5507802.1"/>
    </source>
</evidence>
<dbReference type="SUPFAM" id="SSF53850">
    <property type="entry name" value="Periplasmic binding protein-like II"/>
    <property type="match status" value="1"/>
</dbReference>
<organism evidence="2 3">
    <name type="scientific">Bosea massiliensis</name>
    <dbReference type="NCBI Taxonomy" id="151419"/>
    <lineage>
        <taxon>Bacteria</taxon>
        <taxon>Pseudomonadati</taxon>
        <taxon>Pseudomonadota</taxon>
        <taxon>Alphaproteobacteria</taxon>
        <taxon>Hyphomicrobiales</taxon>
        <taxon>Boseaceae</taxon>
        <taxon>Bosea</taxon>
    </lineage>
</organism>
<sequence length="272" mass="27894">MRGSFIAGLVLMAGLATSPVRAQEPVLLHAAGSLRAALTEVTQAFTAQSGLPVKPAFGASGLLRERIAKGEAAEVFASADLGNPRTLAKEGRSGPVVLFARNELCAFVRPGVAATPETLLERMLDTGLKLGTSTPRADPSGDYAFQVFARAEAVKPGSRAALEAKALQLTGGPGSAPAPDGLNVYGHNLASGAADIFLAYCTNAAPIAKEQPGIRMVKLPPELAVGADYGLTLMNGASPNAGRLAMFILAQEGQAILARHGFTAPTLPREGG</sequence>
<evidence type="ECO:0000313" key="3">
    <source>
        <dbReference type="Proteomes" id="UP001596060"/>
    </source>
</evidence>
<dbReference type="NCBIfam" id="NF002917">
    <property type="entry name" value="PRK03537.1-3"/>
    <property type="match status" value="1"/>
</dbReference>
<gene>
    <name evidence="2" type="ORF">ACFPN9_21385</name>
</gene>
<dbReference type="PANTHER" id="PTHR30632:SF0">
    <property type="entry name" value="SULFATE-BINDING PROTEIN"/>
    <property type="match status" value="1"/>
</dbReference>
<accession>A0ABW0P8L8</accession>
<protein>
    <submittedName>
        <fullName evidence="2">Molybdate ABC transporter substrate-binding protein</fullName>
    </submittedName>
</protein>
<dbReference type="RefSeq" id="WP_066718587.1">
    <property type="nucleotide sequence ID" value="NZ_JBHSLU010000071.1"/>
</dbReference>
<dbReference type="EMBL" id="JBHSLU010000071">
    <property type="protein sequence ID" value="MFC5507802.1"/>
    <property type="molecule type" value="Genomic_DNA"/>
</dbReference>
<dbReference type="Pfam" id="PF13531">
    <property type="entry name" value="SBP_bac_11"/>
    <property type="match status" value="1"/>
</dbReference>
<keyword evidence="3" id="KW-1185">Reference proteome</keyword>
<dbReference type="Gene3D" id="3.40.190.10">
    <property type="entry name" value="Periplasmic binding protein-like II"/>
    <property type="match status" value="2"/>
</dbReference>
<dbReference type="InterPro" id="IPR050682">
    <property type="entry name" value="ModA/WtpA"/>
</dbReference>
<comment type="caution">
    <text evidence="2">The sequence shown here is derived from an EMBL/GenBank/DDBJ whole genome shotgun (WGS) entry which is preliminary data.</text>
</comment>
<dbReference type="Proteomes" id="UP001596060">
    <property type="component" value="Unassembled WGS sequence"/>
</dbReference>
<feature type="chain" id="PRO_5046950310" evidence="1">
    <location>
        <begin position="23"/>
        <end position="272"/>
    </location>
</feature>